<dbReference type="GO" id="GO:0003677">
    <property type="term" value="F:DNA binding"/>
    <property type="evidence" value="ECO:0007669"/>
    <property type="project" value="UniProtKB-UniRule"/>
</dbReference>
<comment type="caution">
    <text evidence="7">The sequence shown here is derived from an EMBL/GenBank/DDBJ whole genome shotgun (WGS) entry which is preliminary data.</text>
</comment>
<sequence length="179" mass="19556">MEAFRTRPLDAGAYPFVAADALMLKVRAGGRVVNVHALIAVQVNTEGYREILGLDVTTAEDGAGVADVLAVADRQVWVVAVGTHPAPLGVRATDREFVAAQYDRIIDALSDMLAKVAYQLESARPDLLAFTSFPKEIWRQIWSNKPRNGSTRFGGAWRCADLGWQVSRLRDRPPPGQAV</sequence>
<keyword evidence="4 6" id="KW-0238">DNA-binding</keyword>
<organism evidence="7 8">
    <name type="scientific">Mycobacterium persicum</name>
    <dbReference type="NCBI Taxonomy" id="1487726"/>
    <lineage>
        <taxon>Bacteria</taxon>
        <taxon>Bacillati</taxon>
        <taxon>Actinomycetota</taxon>
        <taxon>Actinomycetes</taxon>
        <taxon>Mycobacteriales</taxon>
        <taxon>Mycobacteriaceae</taxon>
        <taxon>Mycobacterium</taxon>
    </lineage>
</organism>
<proteinExistence type="inferred from homology"/>
<evidence type="ECO:0000256" key="6">
    <source>
        <dbReference type="RuleBase" id="RU365089"/>
    </source>
</evidence>
<evidence type="ECO:0000256" key="2">
    <source>
        <dbReference type="ARBA" id="ARBA00010961"/>
    </source>
</evidence>
<dbReference type="PANTHER" id="PTHR33217">
    <property type="entry name" value="TRANSPOSASE FOR INSERTION SEQUENCE ELEMENT IS1081"/>
    <property type="match status" value="1"/>
</dbReference>
<reference evidence="7 8" key="1">
    <citation type="submission" date="2018-09" db="EMBL/GenBank/DDBJ databases">
        <authorList>
            <person name="Tagini F."/>
        </authorList>
    </citation>
    <scope>NUCLEOTIDE SEQUENCE [LARGE SCALE GENOMIC DNA]</scope>
    <source>
        <strain evidence="7 8">MK42</strain>
    </source>
</reference>
<protein>
    <recommendedName>
        <fullName evidence="6">Mutator family transposase</fullName>
    </recommendedName>
</protein>
<evidence type="ECO:0000256" key="4">
    <source>
        <dbReference type="ARBA" id="ARBA00023125"/>
    </source>
</evidence>
<evidence type="ECO:0000256" key="3">
    <source>
        <dbReference type="ARBA" id="ARBA00022578"/>
    </source>
</evidence>
<evidence type="ECO:0000256" key="5">
    <source>
        <dbReference type="ARBA" id="ARBA00023172"/>
    </source>
</evidence>
<comment type="function">
    <text evidence="1 6">Required for the transposition of the insertion element.</text>
</comment>
<name>A0AB38UPV4_9MYCO</name>
<dbReference type="PANTHER" id="PTHR33217:SF7">
    <property type="entry name" value="TRANSPOSASE FOR INSERTION SEQUENCE ELEMENT IS1081"/>
    <property type="match status" value="1"/>
</dbReference>
<comment type="similarity">
    <text evidence="2 6">Belongs to the transposase mutator family.</text>
</comment>
<keyword evidence="6" id="KW-0814">Transposable element</keyword>
<gene>
    <name evidence="7" type="ORF">LAUMK42_01573</name>
</gene>
<evidence type="ECO:0000313" key="8">
    <source>
        <dbReference type="Proteomes" id="UP000279331"/>
    </source>
</evidence>
<dbReference type="Proteomes" id="UP000279331">
    <property type="component" value="Unassembled WGS sequence"/>
</dbReference>
<dbReference type="InterPro" id="IPR001207">
    <property type="entry name" value="Transposase_mutator"/>
</dbReference>
<dbReference type="AlphaFoldDB" id="A0AB38UPV4"/>
<dbReference type="EMBL" id="UPHL01000042">
    <property type="protein sequence ID" value="VAZ82763.1"/>
    <property type="molecule type" value="Genomic_DNA"/>
</dbReference>
<accession>A0AB38UPV4</accession>
<keyword evidence="5 6" id="KW-0233">DNA recombination</keyword>
<keyword evidence="3 6" id="KW-0815">Transposition</keyword>
<evidence type="ECO:0000256" key="1">
    <source>
        <dbReference type="ARBA" id="ARBA00002190"/>
    </source>
</evidence>
<dbReference type="GO" id="GO:0004803">
    <property type="term" value="F:transposase activity"/>
    <property type="evidence" value="ECO:0007669"/>
    <property type="project" value="UniProtKB-UniRule"/>
</dbReference>
<evidence type="ECO:0000313" key="7">
    <source>
        <dbReference type="EMBL" id="VAZ82763.1"/>
    </source>
</evidence>
<dbReference type="GO" id="GO:0006313">
    <property type="term" value="P:DNA transposition"/>
    <property type="evidence" value="ECO:0007669"/>
    <property type="project" value="UniProtKB-UniRule"/>
</dbReference>
<dbReference type="Pfam" id="PF00872">
    <property type="entry name" value="Transposase_mut"/>
    <property type="match status" value="2"/>
</dbReference>